<evidence type="ECO:0000313" key="2">
    <source>
        <dbReference type="EMBL" id="CAI9271581.1"/>
    </source>
</evidence>
<organism evidence="2 3">
    <name type="scientific">Lactuca saligna</name>
    <name type="common">Willowleaf lettuce</name>
    <dbReference type="NCBI Taxonomy" id="75948"/>
    <lineage>
        <taxon>Eukaryota</taxon>
        <taxon>Viridiplantae</taxon>
        <taxon>Streptophyta</taxon>
        <taxon>Embryophyta</taxon>
        <taxon>Tracheophyta</taxon>
        <taxon>Spermatophyta</taxon>
        <taxon>Magnoliopsida</taxon>
        <taxon>eudicotyledons</taxon>
        <taxon>Gunneridae</taxon>
        <taxon>Pentapetalae</taxon>
        <taxon>asterids</taxon>
        <taxon>campanulids</taxon>
        <taxon>Asterales</taxon>
        <taxon>Asteraceae</taxon>
        <taxon>Cichorioideae</taxon>
        <taxon>Cichorieae</taxon>
        <taxon>Lactucinae</taxon>
        <taxon>Lactuca</taxon>
    </lineage>
</organism>
<evidence type="ECO:0000313" key="3">
    <source>
        <dbReference type="Proteomes" id="UP001177003"/>
    </source>
</evidence>
<proteinExistence type="predicted"/>
<dbReference type="Proteomes" id="UP001177003">
    <property type="component" value="Chromosome 2"/>
</dbReference>
<accession>A0AA35VDJ4</accession>
<dbReference type="AlphaFoldDB" id="A0AA35VDJ4"/>
<keyword evidence="3" id="KW-1185">Reference proteome</keyword>
<feature type="region of interest" description="Disordered" evidence="1">
    <location>
        <begin position="1"/>
        <end position="62"/>
    </location>
</feature>
<protein>
    <submittedName>
        <fullName evidence="2">Uncharacterized protein</fullName>
    </submittedName>
</protein>
<reference evidence="2" key="1">
    <citation type="submission" date="2023-04" db="EMBL/GenBank/DDBJ databases">
        <authorList>
            <person name="Vijverberg K."/>
            <person name="Xiong W."/>
            <person name="Schranz E."/>
        </authorList>
    </citation>
    <scope>NUCLEOTIDE SEQUENCE</scope>
</reference>
<sequence length="115" mass="13264">MLSEENMSYNPCNQFSQNVPETQFQSSQPEYFQFRDSQNVESESSSDDLVPERNEEETTEELRPVLEKKCTFTNRQKSKKGVEHEELALAKDMSIVLKINSMETNDGSMHFGIGF</sequence>
<dbReference type="EMBL" id="OX465078">
    <property type="protein sequence ID" value="CAI9271581.1"/>
    <property type="molecule type" value="Genomic_DNA"/>
</dbReference>
<gene>
    <name evidence="2" type="ORF">LSALG_LOCUS11846</name>
</gene>
<name>A0AA35VDJ4_LACSI</name>
<evidence type="ECO:0000256" key="1">
    <source>
        <dbReference type="SAM" id="MobiDB-lite"/>
    </source>
</evidence>
<feature type="compositionally biased region" description="Polar residues" evidence="1">
    <location>
        <begin position="1"/>
        <end position="43"/>
    </location>
</feature>